<comment type="caution">
    <text evidence="7">The sequence shown here is derived from an EMBL/GenBank/DDBJ whole genome shotgun (WGS) entry which is preliminary data.</text>
</comment>
<dbReference type="STRING" id="1862672.BO225_02920"/>
<sequence length="223" mass="24317">MIGILCAMESELQAILKYMEIESERQIATCKLYRGKIHEQEVIACLAGIGKCSASMSATILLMEAPVELVINVGVAGGLLENQQVLDLVISNEAIQADFDTSPLDGEEGLGLRYPIEPALIQKAESIAQKIGIPYQTGVIATQDLFMARQSDFDTLKQNFPESACSEMEGGAIAQVCSAFHTPCLIIRTLSDVVFHHDNPMEFSAFAQKASEQAAKFINEWCL</sequence>
<keyword evidence="8" id="KW-1185">Reference proteome</keyword>
<dbReference type="GO" id="GO:0019509">
    <property type="term" value="P:L-methionine salvage from methylthioadenosine"/>
    <property type="evidence" value="ECO:0007669"/>
    <property type="project" value="UniProtKB-UniPathway"/>
</dbReference>
<dbReference type="Proteomes" id="UP000186705">
    <property type="component" value="Unassembled WGS sequence"/>
</dbReference>
<dbReference type="OrthoDB" id="9792278at2"/>
<dbReference type="UniPathway" id="UPA00904">
    <property type="reaction ID" value="UER00871"/>
</dbReference>
<evidence type="ECO:0000259" key="6">
    <source>
        <dbReference type="Pfam" id="PF01048"/>
    </source>
</evidence>
<dbReference type="GeneID" id="78274900"/>
<dbReference type="GO" id="GO:0005829">
    <property type="term" value="C:cytosol"/>
    <property type="evidence" value="ECO:0007669"/>
    <property type="project" value="TreeGrafter"/>
</dbReference>
<dbReference type="GO" id="GO:0008782">
    <property type="term" value="F:adenosylhomocysteine nucleosidase activity"/>
    <property type="evidence" value="ECO:0007669"/>
    <property type="project" value="UniProtKB-EC"/>
</dbReference>
<dbReference type="GO" id="GO:0008930">
    <property type="term" value="F:methylthioadenosine nucleosidase activity"/>
    <property type="evidence" value="ECO:0007669"/>
    <property type="project" value="InterPro"/>
</dbReference>
<dbReference type="Pfam" id="PF01048">
    <property type="entry name" value="PNP_UDP_1"/>
    <property type="match status" value="1"/>
</dbReference>
<dbReference type="EC" id="3.2.2.9" evidence="2"/>
<feature type="domain" description="Nucleoside phosphorylase" evidence="6">
    <location>
        <begin position="2"/>
        <end position="219"/>
    </location>
</feature>
<dbReference type="InterPro" id="IPR000845">
    <property type="entry name" value="Nucleoside_phosphorylase_d"/>
</dbReference>
<protein>
    <recommendedName>
        <fullName evidence="2">adenosylhomocysteine nucleosidase</fullName>
        <ecNumber evidence="2">3.2.2.9</ecNumber>
    </recommendedName>
</protein>
<organism evidence="7 8">
    <name type="scientific">Dubosiella newyorkensis</name>
    <dbReference type="NCBI Taxonomy" id="1862672"/>
    <lineage>
        <taxon>Bacteria</taxon>
        <taxon>Bacillati</taxon>
        <taxon>Bacillota</taxon>
        <taxon>Erysipelotrichia</taxon>
        <taxon>Erysipelotrichales</taxon>
        <taxon>Erysipelotrichaceae</taxon>
        <taxon>Dubosiella</taxon>
    </lineage>
</organism>
<comment type="pathway">
    <text evidence="1">Amino-acid biosynthesis; L-methionine biosynthesis via salvage pathway; S-methyl-5-thio-alpha-D-ribose 1-phosphate from S-methyl-5'-thioadenosine (hydrolase route): step 1/2.</text>
</comment>
<keyword evidence="4" id="KW-0378">Hydrolase</keyword>
<reference evidence="7 8" key="1">
    <citation type="submission" date="2016-11" db="EMBL/GenBank/DDBJ databases">
        <title>Description of two novel members of the family Erysipelotrichaceae: Ileibacterium lipovorans gen. nov., sp. nov. and Dubosiella newyorkensis, gen. nov., sp. nov.</title>
        <authorList>
            <person name="Cox L.M."/>
            <person name="Sohn J."/>
            <person name="Tyrrell K.L."/>
            <person name="Citron D.M."/>
            <person name="Lawson P.A."/>
            <person name="Patel N.B."/>
            <person name="Iizumi T."/>
            <person name="Perez-Perez G.I."/>
            <person name="Goldstein E.J."/>
            <person name="Blaser M.J."/>
        </authorList>
    </citation>
    <scope>NUCLEOTIDE SEQUENCE [LARGE SCALE GENOMIC DNA]</scope>
    <source>
        <strain evidence="7 8">NYU-BL-A4</strain>
    </source>
</reference>
<proteinExistence type="predicted"/>
<dbReference type="Gene3D" id="3.40.50.1580">
    <property type="entry name" value="Nucleoside phosphorylase domain"/>
    <property type="match status" value="1"/>
</dbReference>
<dbReference type="PANTHER" id="PTHR46832">
    <property type="entry name" value="5'-METHYLTHIOADENOSINE/S-ADENOSYLHOMOCYSTEINE NUCLEOSIDASE"/>
    <property type="match status" value="1"/>
</dbReference>
<dbReference type="NCBIfam" id="NF004079">
    <property type="entry name" value="PRK05584.1"/>
    <property type="match status" value="1"/>
</dbReference>
<evidence type="ECO:0000256" key="2">
    <source>
        <dbReference type="ARBA" id="ARBA00011974"/>
    </source>
</evidence>
<dbReference type="PANTHER" id="PTHR46832:SF1">
    <property type="entry name" value="5'-METHYLTHIOADENOSINE_S-ADENOSYLHOMOCYSTEINE NUCLEOSIDASE"/>
    <property type="match status" value="1"/>
</dbReference>
<dbReference type="InterPro" id="IPR010049">
    <property type="entry name" value="MTA_SAH_Nsdase"/>
</dbReference>
<dbReference type="EMBL" id="MPKA01000047">
    <property type="protein sequence ID" value="OLU47510.1"/>
    <property type="molecule type" value="Genomic_DNA"/>
</dbReference>
<evidence type="ECO:0000313" key="8">
    <source>
        <dbReference type="Proteomes" id="UP000186705"/>
    </source>
</evidence>
<keyword evidence="3" id="KW-0028">Amino-acid biosynthesis</keyword>
<dbReference type="AlphaFoldDB" id="A0A1U7NPF0"/>
<evidence type="ECO:0000256" key="3">
    <source>
        <dbReference type="ARBA" id="ARBA00022605"/>
    </source>
</evidence>
<dbReference type="GO" id="GO:0009164">
    <property type="term" value="P:nucleoside catabolic process"/>
    <property type="evidence" value="ECO:0007669"/>
    <property type="project" value="InterPro"/>
</dbReference>
<dbReference type="InterPro" id="IPR035994">
    <property type="entry name" value="Nucleoside_phosphorylase_sf"/>
</dbReference>
<dbReference type="GO" id="GO:0019284">
    <property type="term" value="P:L-methionine salvage from S-adenosylmethionine"/>
    <property type="evidence" value="ECO:0007669"/>
    <property type="project" value="TreeGrafter"/>
</dbReference>
<evidence type="ECO:0000256" key="4">
    <source>
        <dbReference type="ARBA" id="ARBA00022801"/>
    </source>
</evidence>
<dbReference type="NCBIfam" id="TIGR01704">
    <property type="entry name" value="MTA_SAH-Nsdase"/>
    <property type="match status" value="1"/>
</dbReference>
<evidence type="ECO:0000256" key="1">
    <source>
        <dbReference type="ARBA" id="ARBA00004945"/>
    </source>
</evidence>
<dbReference type="CDD" id="cd09008">
    <property type="entry name" value="MTAN"/>
    <property type="match status" value="1"/>
</dbReference>
<dbReference type="RefSeq" id="WP_076340791.1">
    <property type="nucleotide sequence ID" value="NZ_CAPHTN010000124.1"/>
</dbReference>
<gene>
    <name evidence="7" type="ORF">BO225_02920</name>
</gene>
<dbReference type="SUPFAM" id="SSF53167">
    <property type="entry name" value="Purine and uridine phosphorylases"/>
    <property type="match status" value="1"/>
</dbReference>
<accession>A0A1U7NPF0</accession>
<name>A0A1U7NPF0_9FIRM</name>
<evidence type="ECO:0000313" key="7">
    <source>
        <dbReference type="EMBL" id="OLU47510.1"/>
    </source>
</evidence>
<evidence type="ECO:0000256" key="5">
    <source>
        <dbReference type="ARBA" id="ARBA00023167"/>
    </source>
</evidence>
<keyword evidence="5" id="KW-0486">Methionine biosynthesis</keyword>